<feature type="domain" description="DUF7730" evidence="1">
    <location>
        <begin position="65"/>
        <end position="163"/>
    </location>
</feature>
<evidence type="ECO:0000313" key="3">
    <source>
        <dbReference type="Proteomes" id="UP000799771"/>
    </source>
</evidence>
<proteinExistence type="predicted"/>
<dbReference type="RefSeq" id="XP_033527337.1">
    <property type="nucleotide sequence ID" value="XM_033665574.1"/>
</dbReference>
<dbReference type="InterPro" id="IPR056632">
    <property type="entry name" value="DUF7730"/>
</dbReference>
<evidence type="ECO:0000259" key="1">
    <source>
        <dbReference type="Pfam" id="PF24864"/>
    </source>
</evidence>
<name>A0A6A6AMD4_9PLEO</name>
<dbReference type="AlphaFoldDB" id="A0A6A6AMD4"/>
<dbReference type="EMBL" id="ML977500">
    <property type="protein sequence ID" value="KAF2132950.1"/>
    <property type="molecule type" value="Genomic_DNA"/>
</dbReference>
<dbReference type="PANTHER" id="PTHR38790">
    <property type="entry name" value="2EXR DOMAIN-CONTAINING PROTEIN-RELATED"/>
    <property type="match status" value="1"/>
</dbReference>
<reference evidence="2" key="1">
    <citation type="journal article" date="2020" name="Stud. Mycol.">
        <title>101 Dothideomycetes genomes: a test case for predicting lifestyles and emergence of pathogens.</title>
        <authorList>
            <person name="Haridas S."/>
            <person name="Albert R."/>
            <person name="Binder M."/>
            <person name="Bloem J."/>
            <person name="Labutti K."/>
            <person name="Salamov A."/>
            <person name="Andreopoulos B."/>
            <person name="Baker S."/>
            <person name="Barry K."/>
            <person name="Bills G."/>
            <person name="Bluhm B."/>
            <person name="Cannon C."/>
            <person name="Castanera R."/>
            <person name="Culley D."/>
            <person name="Daum C."/>
            <person name="Ezra D."/>
            <person name="Gonzalez J."/>
            <person name="Henrissat B."/>
            <person name="Kuo A."/>
            <person name="Liang C."/>
            <person name="Lipzen A."/>
            <person name="Lutzoni F."/>
            <person name="Magnuson J."/>
            <person name="Mondo S."/>
            <person name="Nolan M."/>
            <person name="Ohm R."/>
            <person name="Pangilinan J."/>
            <person name="Park H.-J."/>
            <person name="Ramirez L."/>
            <person name="Alfaro M."/>
            <person name="Sun H."/>
            <person name="Tritt A."/>
            <person name="Yoshinaga Y."/>
            <person name="Zwiers L.-H."/>
            <person name="Turgeon B."/>
            <person name="Goodwin S."/>
            <person name="Spatafora J."/>
            <person name="Crous P."/>
            <person name="Grigoriev I."/>
        </authorList>
    </citation>
    <scope>NUCLEOTIDE SEQUENCE</scope>
    <source>
        <strain evidence="2">CBS 119687</strain>
    </source>
</reference>
<dbReference type="GeneID" id="54406006"/>
<dbReference type="Proteomes" id="UP000799771">
    <property type="component" value="Unassembled WGS sequence"/>
</dbReference>
<evidence type="ECO:0000313" key="2">
    <source>
        <dbReference type="EMBL" id="KAF2132950.1"/>
    </source>
</evidence>
<dbReference type="PANTHER" id="PTHR38790:SF4">
    <property type="entry name" value="2EXR DOMAIN-CONTAINING PROTEIN"/>
    <property type="match status" value="1"/>
</dbReference>
<dbReference type="OrthoDB" id="5413827at2759"/>
<keyword evidence="3" id="KW-1185">Reference proteome</keyword>
<organism evidence="2 3">
    <name type="scientific">Dothidotthia symphoricarpi CBS 119687</name>
    <dbReference type="NCBI Taxonomy" id="1392245"/>
    <lineage>
        <taxon>Eukaryota</taxon>
        <taxon>Fungi</taxon>
        <taxon>Dikarya</taxon>
        <taxon>Ascomycota</taxon>
        <taxon>Pezizomycotina</taxon>
        <taxon>Dothideomycetes</taxon>
        <taxon>Pleosporomycetidae</taxon>
        <taxon>Pleosporales</taxon>
        <taxon>Dothidotthiaceae</taxon>
        <taxon>Dothidotthia</taxon>
    </lineage>
</organism>
<accession>A0A6A6AMD4</accession>
<sequence length="254" mass="29066">MAPQKSTARPIVLDSSSTRGSKIRVAKKRHNLHYKSSPGLKRRNGLLNTAISARSAFMQMASRNSQESLLLRLPGEIRNIIWTYAVGGHLINIRDPYYRKRLSMKSGYHASPLSISAQSPLLHQYVSPTFKLPQVCRQIYCESSSLIYTQNCFAFGSLRAIDNWIKNRPLGQKRLVTSIDVPFEYMRLYYGSLRKFFREKFPSIKRIGVHSMVLYLSCGVHESEEKTMTRIADNIKMYEGQDIDVVCHGRIKSS</sequence>
<protein>
    <recommendedName>
        <fullName evidence="1">DUF7730 domain-containing protein</fullName>
    </recommendedName>
</protein>
<gene>
    <name evidence="2" type="ORF">P153DRAFT_333723</name>
</gene>
<dbReference type="Pfam" id="PF24864">
    <property type="entry name" value="DUF7730"/>
    <property type="match status" value="1"/>
</dbReference>